<dbReference type="SUPFAM" id="SSF51735">
    <property type="entry name" value="NAD(P)-binding Rossmann-fold domains"/>
    <property type="match status" value="1"/>
</dbReference>
<evidence type="ECO:0000259" key="1">
    <source>
        <dbReference type="Pfam" id="PF13460"/>
    </source>
</evidence>
<dbReference type="RefSeq" id="WP_181581102.1">
    <property type="nucleotide sequence ID" value="NZ_CP059399.1"/>
</dbReference>
<name>A0A7D6ZHK3_9NOCA</name>
<evidence type="ECO:0000313" key="2">
    <source>
        <dbReference type="EMBL" id="QLY29900.1"/>
    </source>
</evidence>
<proteinExistence type="predicted"/>
<dbReference type="InterPro" id="IPR051606">
    <property type="entry name" value="Polyketide_Oxido-like"/>
</dbReference>
<dbReference type="EMBL" id="CP059399">
    <property type="protein sequence ID" value="QLY29900.1"/>
    <property type="molecule type" value="Genomic_DNA"/>
</dbReference>
<evidence type="ECO:0000313" key="3">
    <source>
        <dbReference type="Proteomes" id="UP000515512"/>
    </source>
</evidence>
<dbReference type="PANTHER" id="PTHR43355:SF2">
    <property type="entry name" value="FLAVIN REDUCTASE (NADPH)"/>
    <property type="match status" value="1"/>
</dbReference>
<dbReference type="Proteomes" id="UP000515512">
    <property type="component" value="Chromosome"/>
</dbReference>
<feature type="domain" description="NAD(P)-binding" evidence="1">
    <location>
        <begin position="7"/>
        <end position="198"/>
    </location>
</feature>
<dbReference type="PANTHER" id="PTHR43355">
    <property type="entry name" value="FLAVIN REDUCTASE (NADPH)"/>
    <property type="match status" value="1"/>
</dbReference>
<gene>
    <name evidence="2" type="ORF">H0264_32595</name>
</gene>
<keyword evidence="3" id="KW-1185">Reference proteome</keyword>
<dbReference type="GO" id="GO:0004074">
    <property type="term" value="F:biliverdin reductase [NAD(P)H] activity"/>
    <property type="evidence" value="ECO:0007669"/>
    <property type="project" value="TreeGrafter"/>
</dbReference>
<dbReference type="GO" id="GO:0042602">
    <property type="term" value="F:riboflavin reductase (NADPH) activity"/>
    <property type="evidence" value="ECO:0007669"/>
    <property type="project" value="TreeGrafter"/>
</dbReference>
<dbReference type="KEGG" id="nhu:H0264_32595"/>
<sequence length="210" mass="22522">MRLTIFGASGSTGTHLVEQALVRGHLVTAVVRGEHSFGEHDRLTVVTADVMDPADIADALDGADAVLSAVGARQKGPTSVCADAAESIAAAMDKTGARRLLLVSNSARIAGPGDEPFTRYVVKPLILRPLLRHSLDDMSRAESIVEATDLDWTIVRAPQLTDNPAKGRSRMAVERNVTFGIRITRADLATRMLDLVSDRDAVHRHVNVAN</sequence>
<dbReference type="InterPro" id="IPR016040">
    <property type="entry name" value="NAD(P)-bd_dom"/>
</dbReference>
<accession>A0A7D6ZHK3</accession>
<dbReference type="AlphaFoldDB" id="A0A7D6ZHK3"/>
<dbReference type="InterPro" id="IPR036291">
    <property type="entry name" value="NAD(P)-bd_dom_sf"/>
</dbReference>
<protein>
    <submittedName>
        <fullName evidence="2">SDR family oxidoreductase</fullName>
    </submittedName>
</protein>
<dbReference type="Gene3D" id="3.40.50.720">
    <property type="entry name" value="NAD(P)-binding Rossmann-like Domain"/>
    <property type="match status" value="1"/>
</dbReference>
<organism evidence="2 3">
    <name type="scientific">Nocardia huaxiensis</name>
    <dbReference type="NCBI Taxonomy" id="2755382"/>
    <lineage>
        <taxon>Bacteria</taxon>
        <taxon>Bacillati</taxon>
        <taxon>Actinomycetota</taxon>
        <taxon>Actinomycetes</taxon>
        <taxon>Mycobacteriales</taxon>
        <taxon>Nocardiaceae</taxon>
        <taxon>Nocardia</taxon>
    </lineage>
</organism>
<reference evidence="2 3" key="1">
    <citation type="submission" date="2020-07" db="EMBL/GenBank/DDBJ databases">
        <authorList>
            <person name="Zhuang K."/>
            <person name="Ran Y."/>
        </authorList>
    </citation>
    <scope>NUCLEOTIDE SEQUENCE [LARGE SCALE GENOMIC DNA]</scope>
    <source>
        <strain evidence="2 3">WCH-YHL-001</strain>
    </source>
</reference>
<dbReference type="Pfam" id="PF13460">
    <property type="entry name" value="NAD_binding_10"/>
    <property type="match status" value="1"/>
</dbReference>